<accession>A0A165JMA3</accession>
<dbReference type="AlphaFoldDB" id="A0A165JMA3"/>
<sequence length="105" mass="11283">MRPVSTPLTPPTPCYTPLTISMQQRLPLPLLLALCAFLDSAAAGPGYDIAVEYDGQDVTYAGQWNVEGHYPNDTIFTATEGSTVQVQFSGAPPLSLLLPYFPTGH</sequence>
<proteinExistence type="predicted"/>
<protein>
    <submittedName>
        <fullName evidence="2">Uncharacterized protein</fullName>
    </submittedName>
</protein>
<feature type="chain" id="PRO_5007860212" evidence="1">
    <location>
        <begin position="44"/>
        <end position="105"/>
    </location>
</feature>
<dbReference type="InParanoid" id="A0A165JMA3"/>
<organism evidence="2 3">
    <name type="scientific">Calocera cornea HHB12733</name>
    <dbReference type="NCBI Taxonomy" id="1353952"/>
    <lineage>
        <taxon>Eukaryota</taxon>
        <taxon>Fungi</taxon>
        <taxon>Dikarya</taxon>
        <taxon>Basidiomycota</taxon>
        <taxon>Agaricomycotina</taxon>
        <taxon>Dacrymycetes</taxon>
        <taxon>Dacrymycetales</taxon>
        <taxon>Dacrymycetaceae</taxon>
        <taxon>Calocera</taxon>
    </lineage>
</organism>
<dbReference type="EMBL" id="KV423919">
    <property type="protein sequence ID" value="KZT62027.1"/>
    <property type="molecule type" value="Genomic_DNA"/>
</dbReference>
<dbReference type="STRING" id="1353952.A0A165JMA3"/>
<name>A0A165JMA3_9BASI</name>
<keyword evidence="3" id="KW-1185">Reference proteome</keyword>
<evidence type="ECO:0000313" key="2">
    <source>
        <dbReference type="EMBL" id="KZT62027.1"/>
    </source>
</evidence>
<reference evidence="2 3" key="1">
    <citation type="journal article" date="2016" name="Mol. Biol. Evol.">
        <title>Comparative Genomics of Early-Diverging Mushroom-Forming Fungi Provides Insights into the Origins of Lignocellulose Decay Capabilities.</title>
        <authorList>
            <person name="Nagy L.G."/>
            <person name="Riley R."/>
            <person name="Tritt A."/>
            <person name="Adam C."/>
            <person name="Daum C."/>
            <person name="Floudas D."/>
            <person name="Sun H."/>
            <person name="Yadav J.S."/>
            <person name="Pangilinan J."/>
            <person name="Larsson K.H."/>
            <person name="Matsuura K."/>
            <person name="Barry K."/>
            <person name="Labutti K."/>
            <person name="Kuo R."/>
            <person name="Ohm R.A."/>
            <person name="Bhattacharya S.S."/>
            <person name="Shirouzu T."/>
            <person name="Yoshinaga Y."/>
            <person name="Martin F.M."/>
            <person name="Grigoriev I.V."/>
            <person name="Hibbett D.S."/>
        </authorList>
    </citation>
    <scope>NUCLEOTIDE SEQUENCE [LARGE SCALE GENOMIC DNA]</scope>
    <source>
        <strain evidence="2 3">HHB12733</strain>
    </source>
</reference>
<dbReference type="Proteomes" id="UP000076842">
    <property type="component" value="Unassembled WGS sequence"/>
</dbReference>
<keyword evidence="1" id="KW-0732">Signal</keyword>
<evidence type="ECO:0000256" key="1">
    <source>
        <dbReference type="SAM" id="SignalP"/>
    </source>
</evidence>
<evidence type="ECO:0000313" key="3">
    <source>
        <dbReference type="Proteomes" id="UP000076842"/>
    </source>
</evidence>
<gene>
    <name evidence="2" type="ORF">CALCODRAFT_306817</name>
</gene>
<feature type="signal peptide" evidence="1">
    <location>
        <begin position="1"/>
        <end position="43"/>
    </location>
</feature>